<dbReference type="Pfam" id="PF07970">
    <property type="entry name" value="COPIIcoated_ERV"/>
    <property type="match status" value="1"/>
</dbReference>
<keyword evidence="4 8" id="KW-0812">Transmembrane</keyword>
<dbReference type="GO" id="GO:0030134">
    <property type="term" value="C:COPII-coated ER to Golgi transport vesicle"/>
    <property type="evidence" value="ECO:0007669"/>
    <property type="project" value="TreeGrafter"/>
</dbReference>
<dbReference type="InterPro" id="IPR012936">
    <property type="entry name" value="Erv_C"/>
</dbReference>
<dbReference type="STRING" id="7574.A0A1S3K7H2"/>
<reference evidence="12" key="1">
    <citation type="submission" date="2025-08" db="UniProtKB">
        <authorList>
            <consortium name="RefSeq"/>
        </authorList>
    </citation>
    <scope>IDENTIFICATION</scope>
    <source>
        <tissue evidence="12">Gonads</tissue>
    </source>
</reference>
<dbReference type="RefSeq" id="XP_013418394.1">
    <property type="nucleotide sequence ID" value="XM_013562940.1"/>
</dbReference>
<evidence type="ECO:0000256" key="7">
    <source>
        <dbReference type="ARBA" id="ARBA00040493"/>
    </source>
</evidence>
<dbReference type="GO" id="GO:0005789">
    <property type="term" value="C:endoplasmic reticulum membrane"/>
    <property type="evidence" value="ECO:0007669"/>
    <property type="project" value="TreeGrafter"/>
</dbReference>
<feature type="domain" description="Endoplasmic reticulum vesicle transporter N-terminal" evidence="10">
    <location>
        <begin position="10"/>
        <end position="99"/>
    </location>
</feature>
<name>A0A1S3K7H2_LINAN</name>
<dbReference type="GO" id="GO:0000139">
    <property type="term" value="C:Golgi membrane"/>
    <property type="evidence" value="ECO:0007669"/>
    <property type="project" value="TreeGrafter"/>
</dbReference>
<dbReference type="PANTHER" id="PTHR10984">
    <property type="entry name" value="ENDOPLASMIC RETICULUM-GOLGI INTERMEDIATE COMPARTMENT PROTEIN"/>
    <property type="match status" value="1"/>
</dbReference>
<dbReference type="InParanoid" id="A0A1S3K7H2"/>
<dbReference type="Proteomes" id="UP000085678">
    <property type="component" value="Unplaced"/>
</dbReference>
<sequence length="387" mass="43434">MAGKEIWSKLRQFDAYPKTLEDFRVKTFTGATVTVVSGLLMFILFVSELSYYLSTDVNAELFVDTSRGQKLRINVDVTFPKLACGFVSIDAMDVSGEQQVDIDHNIFKTRLDANGKPVYEPKKEKLGDSSQQVIDAVKKPLDPNRCESCYGAETPDLKCCNTCEDVREAYRKKGWAFNDPDGIDQCTREGWSDKMKAQQNEGCRIHGYLEVNKVAGNFHFAPGKSFQQHHVHVHDLQAFPGQKFNLTHYIKHISFGKDYPGIVNPLDDTEIITEESSAMFQYFVKIVPTTYVKVGGQVLTTNQYSVTKHSKTISKGLGETGLPGVFFMYELSPMMVKYTEKQRSFMHFLTSVCAIIGGIFTVAGLIDSMIYHSAKAIQQKIDLGKAS</sequence>
<dbReference type="AlphaFoldDB" id="A0A1S3K7H2"/>
<evidence type="ECO:0000256" key="4">
    <source>
        <dbReference type="ARBA" id="ARBA00022692"/>
    </source>
</evidence>
<evidence type="ECO:0000256" key="1">
    <source>
        <dbReference type="ARBA" id="ARBA00004257"/>
    </source>
</evidence>
<dbReference type="PANTHER" id="PTHR10984:SF25">
    <property type="entry name" value="ENDOPLASMIC RETICULUM-GOLGI INTERMEDIATE COMPARTMENT PROTEIN 3"/>
    <property type="match status" value="1"/>
</dbReference>
<protein>
    <recommendedName>
        <fullName evidence="7">Endoplasmic reticulum-Golgi intermediate compartment protein 3</fullName>
    </recommendedName>
</protein>
<keyword evidence="6 8" id="KW-0472">Membrane</keyword>
<feature type="transmembrane region" description="Helical" evidence="8">
    <location>
        <begin position="27"/>
        <end position="46"/>
    </location>
</feature>
<dbReference type="GO" id="GO:0006890">
    <property type="term" value="P:retrograde vesicle-mediated transport, Golgi to endoplasmic reticulum"/>
    <property type="evidence" value="ECO:0007669"/>
    <property type="project" value="TreeGrafter"/>
</dbReference>
<dbReference type="GO" id="GO:0033116">
    <property type="term" value="C:endoplasmic reticulum-Golgi intermediate compartment membrane"/>
    <property type="evidence" value="ECO:0007669"/>
    <property type="project" value="UniProtKB-SubCell"/>
</dbReference>
<dbReference type="KEGG" id="lak:106179335"/>
<proteinExistence type="inferred from homology"/>
<feature type="transmembrane region" description="Helical" evidence="8">
    <location>
        <begin position="345"/>
        <end position="366"/>
    </location>
</feature>
<accession>A0A1S3K7H2</accession>
<dbReference type="InterPro" id="IPR045888">
    <property type="entry name" value="Erv"/>
</dbReference>
<gene>
    <name evidence="12" type="primary">LOC106179335</name>
</gene>
<evidence type="ECO:0000313" key="12">
    <source>
        <dbReference type="RefSeq" id="XP_013418394.1"/>
    </source>
</evidence>
<dbReference type="GeneID" id="106179335"/>
<dbReference type="FunCoup" id="A0A1S3K7H2">
    <property type="interactions" value="2625"/>
</dbReference>
<keyword evidence="5 8" id="KW-1133">Transmembrane helix</keyword>
<keyword evidence="11" id="KW-1185">Reference proteome</keyword>
<evidence type="ECO:0000313" key="11">
    <source>
        <dbReference type="Proteomes" id="UP000085678"/>
    </source>
</evidence>
<evidence type="ECO:0000256" key="5">
    <source>
        <dbReference type="ARBA" id="ARBA00022989"/>
    </source>
</evidence>
<feature type="domain" description="Endoplasmic reticulum vesicle transporter C-terminal" evidence="9">
    <location>
        <begin position="149"/>
        <end position="367"/>
    </location>
</feature>
<dbReference type="Pfam" id="PF13850">
    <property type="entry name" value="ERGIC_N"/>
    <property type="match status" value="1"/>
</dbReference>
<evidence type="ECO:0000256" key="6">
    <source>
        <dbReference type="ARBA" id="ARBA00023136"/>
    </source>
</evidence>
<dbReference type="OrthoDB" id="270930at2759"/>
<comment type="subcellular location">
    <subcellularLocation>
        <location evidence="2">Endoplasmic reticulum-Golgi intermediate compartment membrane</location>
        <topology evidence="2">Multi-pass membrane protein</topology>
    </subcellularLocation>
    <subcellularLocation>
        <location evidence="1">Golgi apparatus</location>
        <location evidence="1">cis-Golgi network membrane</location>
        <topology evidence="1">Multi-pass membrane protein</topology>
    </subcellularLocation>
</comment>
<comment type="similarity">
    <text evidence="3">Belongs to the ERGIC family.</text>
</comment>
<evidence type="ECO:0000259" key="10">
    <source>
        <dbReference type="Pfam" id="PF13850"/>
    </source>
</evidence>
<organism evidence="11 12">
    <name type="scientific">Lingula anatina</name>
    <name type="common">Brachiopod</name>
    <name type="synonym">Lingula unguis</name>
    <dbReference type="NCBI Taxonomy" id="7574"/>
    <lineage>
        <taxon>Eukaryota</taxon>
        <taxon>Metazoa</taxon>
        <taxon>Spiralia</taxon>
        <taxon>Lophotrochozoa</taxon>
        <taxon>Brachiopoda</taxon>
        <taxon>Linguliformea</taxon>
        <taxon>Lingulata</taxon>
        <taxon>Lingulida</taxon>
        <taxon>Linguloidea</taxon>
        <taxon>Lingulidae</taxon>
        <taxon>Lingula</taxon>
    </lineage>
</organism>
<dbReference type="InterPro" id="IPR039542">
    <property type="entry name" value="Erv_N"/>
</dbReference>
<evidence type="ECO:0000259" key="9">
    <source>
        <dbReference type="Pfam" id="PF07970"/>
    </source>
</evidence>
<dbReference type="GO" id="GO:0006888">
    <property type="term" value="P:endoplasmic reticulum to Golgi vesicle-mediated transport"/>
    <property type="evidence" value="ECO:0007669"/>
    <property type="project" value="TreeGrafter"/>
</dbReference>
<evidence type="ECO:0000256" key="8">
    <source>
        <dbReference type="SAM" id="Phobius"/>
    </source>
</evidence>
<evidence type="ECO:0000256" key="3">
    <source>
        <dbReference type="ARBA" id="ARBA00005648"/>
    </source>
</evidence>
<evidence type="ECO:0000256" key="2">
    <source>
        <dbReference type="ARBA" id="ARBA00004457"/>
    </source>
</evidence>